<sequence>MFQKFGDYLFYLLNAPLKKDKPRNQFYLFFAVIGRIFDGMKQDIFKFRRQKFISTQDTALLELSGQDRDMFRMRQESVERFRRRLQMKAIIAELAGSEQGILLAIASLGFQAAIEPLWKTDPSRWAEIIIDIMVSEEEGLLLDYDCVLTEVMKVKQASTLPHIRFTYKTSVSEKVIAVGGICSCIKVQAYIPDSISATGELQTVSALYMATQLQVRAGG</sequence>
<proteinExistence type="predicted"/>
<evidence type="ECO:0000313" key="1">
    <source>
        <dbReference type="EMBL" id="RGE59320.1"/>
    </source>
</evidence>
<reference evidence="1 2" key="1">
    <citation type="submission" date="2018-08" db="EMBL/GenBank/DDBJ databases">
        <title>A genome reference for cultivated species of the human gut microbiota.</title>
        <authorList>
            <person name="Zou Y."/>
            <person name="Xue W."/>
            <person name="Luo G."/>
        </authorList>
    </citation>
    <scope>NUCLEOTIDE SEQUENCE [LARGE SCALE GENOMIC DNA]</scope>
    <source>
        <strain evidence="1 2">AF26-4BH</strain>
    </source>
</reference>
<dbReference type="AlphaFoldDB" id="A0A3E3I3N1"/>
<name>A0A3E3I3N1_9FIRM</name>
<accession>A0A3E3I3N1</accession>
<dbReference type="EMBL" id="QVLU01000062">
    <property type="protein sequence ID" value="RGE59320.1"/>
    <property type="molecule type" value="Genomic_DNA"/>
</dbReference>
<evidence type="ECO:0000313" key="2">
    <source>
        <dbReference type="Proteomes" id="UP000261166"/>
    </source>
</evidence>
<comment type="caution">
    <text evidence="1">The sequence shown here is derived from an EMBL/GenBank/DDBJ whole genome shotgun (WGS) entry which is preliminary data.</text>
</comment>
<gene>
    <name evidence="1" type="ORF">DWY69_30660</name>
</gene>
<organism evidence="1 2">
    <name type="scientific">Eisenbergiella massiliensis</name>
    <dbReference type="NCBI Taxonomy" id="1720294"/>
    <lineage>
        <taxon>Bacteria</taxon>
        <taxon>Bacillati</taxon>
        <taxon>Bacillota</taxon>
        <taxon>Clostridia</taxon>
        <taxon>Lachnospirales</taxon>
        <taxon>Lachnospiraceae</taxon>
        <taxon>Eisenbergiella</taxon>
    </lineage>
</organism>
<dbReference type="Proteomes" id="UP000261166">
    <property type="component" value="Unassembled WGS sequence"/>
</dbReference>
<protein>
    <submittedName>
        <fullName evidence="1">Uncharacterized protein</fullName>
    </submittedName>
</protein>